<dbReference type="AlphaFoldDB" id="A0A9Q3DTP6"/>
<dbReference type="InterPro" id="IPR043502">
    <property type="entry name" value="DNA/RNA_pol_sf"/>
</dbReference>
<dbReference type="SUPFAM" id="SSF56672">
    <property type="entry name" value="DNA/RNA polymerases"/>
    <property type="match status" value="1"/>
</dbReference>
<dbReference type="EMBL" id="AVOT02020768">
    <property type="protein sequence ID" value="MBW0509149.1"/>
    <property type="molecule type" value="Genomic_DNA"/>
</dbReference>
<dbReference type="OrthoDB" id="2435678at2759"/>
<evidence type="ECO:0000313" key="2">
    <source>
        <dbReference type="Proteomes" id="UP000765509"/>
    </source>
</evidence>
<proteinExistence type="predicted"/>
<protein>
    <recommendedName>
        <fullName evidence="3">Reverse transcriptase domain-containing protein</fullName>
    </recommendedName>
</protein>
<accession>A0A9Q3DTP6</accession>
<keyword evidence="2" id="KW-1185">Reference proteome</keyword>
<name>A0A9Q3DTP6_9BASI</name>
<dbReference type="Gene3D" id="3.10.10.10">
    <property type="entry name" value="HIV Type 1 Reverse Transcriptase, subunit A, domain 1"/>
    <property type="match status" value="1"/>
</dbReference>
<dbReference type="Proteomes" id="UP000765509">
    <property type="component" value="Unassembled WGS sequence"/>
</dbReference>
<gene>
    <name evidence="1" type="ORF">O181_048864</name>
</gene>
<dbReference type="Gene3D" id="3.30.70.270">
    <property type="match status" value="1"/>
</dbReference>
<evidence type="ECO:0008006" key="3">
    <source>
        <dbReference type="Google" id="ProtNLM"/>
    </source>
</evidence>
<organism evidence="1 2">
    <name type="scientific">Austropuccinia psidii MF-1</name>
    <dbReference type="NCBI Taxonomy" id="1389203"/>
    <lineage>
        <taxon>Eukaryota</taxon>
        <taxon>Fungi</taxon>
        <taxon>Dikarya</taxon>
        <taxon>Basidiomycota</taxon>
        <taxon>Pucciniomycotina</taxon>
        <taxon>Pucciniomycetes</taxon>
        <taxon>Pucciniales</taxon>
        <taxon>Sphaerophragmiaceae</taxon>
        <taxon>Austropuccinia</taxon>
    </lineage>
</organism>
<reference evidence="1" key="1">
    <citation type="submission" date="2021-03" db="EMBL/GenBank/DDBJ databases">
        <title>Draft genome sequence of rust myrtle Austropuccinia psidii MF-1, a brazilian biotype.</title>
        <authorList>
            <person name="Quecine M.C."/>
            <person name="Pachon D.M.R."/>
            <person name="Bonatelli M.L."/>
            <person name="Correr F.H."/>
            <person name="Franceschini L.M."/>
            <person name="Leite T.F."/>
            <person name="Margarido G.R.A."/>
            <person name="Almeida C.A."/>
            <person name="Ferrarezi J.A."/>
            <person name="Labate C.A."/>
        </authorList>
    </citation>
    <scope>NUCLEOTIDE SEQUENCE</scope>
    <source>
        <strain evidence="1">MF-1</strain>
    </source>
</reference>
<comment type="caution">
    <text evidence="1">The sequence shown here is derived from an EMBL/GenBank/DDBJ whole genome shotgun (WGS) entry which is preliminary data.</text>
</comment>
<evidence type="ECO:0000313" key="1">
    <source>
        <dbReference type="EMBL" id="MBW0509149.1"/>
    </source>
</evidence>
<dbReference type="InterPro" id="IPR043128">
    <property type="entry name" value="Rev_trsase/Diguanyl_cyclase"/>
</dbReference>
<sequence length="115" mass="12999">MDIGDLKKVGNNEKEEVTKPIIIIRNNSKSGIVGEHRALNTYTISDRYATPIIHETITQILQAELIKAMDALKCLHQNVSKDNARKLLTAIVHCGKYEYLRITFGIKIPLPTTRE</sequence>